<organism evidence="1 2">
    <name type="scientific">Funneliformis mosseae</name>
    <name type="common">Endomycorrhizal fungus</name>
    <name type="synonym">Glomus mosseae</name>
    <dbReference type="NCBI Taxonomy" id="27381"/>
    <lineage>
        <taxon>Eukaryota</taxon>
        <taxon>Fungi</taxon>
        <taxon>Fungi incertae sedis</taxon>
        <taxon>Mucoromycota</taxon>
        <taxon>Glomeromycotina</taxon>
        <taxon>Glomeromycetes</taxon>
        <taxon>Glomerales</taxon>
        <taxon>Glomeraceae</taxon>
        <taxon>Funneliformis</taxon>
    </lineage>
</organism>
<gene>
    <name evidence="1" type="ORF">FMOSSE_LOCUS11112</name>
</gene>
<keyword evidence="2" id="KW-1185">Reference proteome</keyword>
<accession>A0A9N9DQG9</accession>
<comment type="caution">
    <text evidence="1">The sequence shown here is derived from an EMBL/GenBank/DDBJ whole genome shotgun (WGS) entry which is preliminary data.</text>
</comment>
<dbReference type="AlphaFoldDB" id="A0A9N9DQG9"/>
<protein>
    <submittedName>
        <fullName evidence="1">10904_t:CDS:1</fullName>
    </submittedName>
</protein>
<dbReference type="Proteomes" id="UP000789375">
    <property type="component" value="Unassembled WGS sequence"/>
</dbReference>
<dbReference type="EMBL" id="CAJVPP010004100">
    <property type="protein sequence ID" value="CAG8643513.1"/>
    <property type="molecule type" value="Genomic_DNA"/>
</dbReference>
<name>A0A9N9DQG9_FUNMO</name>
<reference evidence="1" key="1">
    <citation type="submission" date="2021-06" db="EMBL/GenBank/DDBJ databases">
        <authorList>
            <person name="Kallberg Y."/>
            <person name="Tangrot J."/>
            <person name="Rosling A."/>
        </authorList>
    </citation>
    <scope>NUCLEOTIDE SEQUENCE</scope>
    <source>
        <strain evidence="1">87-6 pot B 2015</strain>
    </source>
</reference>
<proteinExistence type="predicted"/>
<evidence type="ECO:0000313" key="1">
    <source>
        <dbReference type="EMBL" id="CAG8643513.1"/>
    </source>
</evidence>
<evidence type="ECO:0000313" key="2">
    <source>
        <dbReference type="Proteomes" id="UP000789375"/>
    </source>
</evidence>
<sequence length="69" mass="8080">MAKNIQKIYDDPKEPLSWPICFNLNKKMEYIGIKGNAIAEHNHKEFEKHSGIQQNAIDFLLPLSNHFRD</sequence>